<dbReference type="Proteomes" id="UP000295606">
    <property type="component" value="Unassembled WGS sequence"/>
</dbReference>
<accession>A0A4R5L2F5</accession>
<organism evidence="1 2">
    <name type="scientific">Paraburkholderia guartelaensis</name>
    <dbReference type="NCBI Taxonomy" id="2546446"/>
    <lineage>
        <taxon>Bacteria</taxon>
        <taxon>Pseudomonadati</taxon>
        <taxon>Pseudomonadota</taxon>
        <taxon>Betaproteobacteria</taxon>
        <taxon>Burkholderiales</taxon>
        <taxon>Burkholderiaceae</taxon>
        <taxon>Paraburkholderia</taxon>
    </lineage>
</organism>
<evidence type="ECO:0000313" key="2">
    <source>
        <dbReference type="Proteomes" id="UP000295606"/>
    </source>
</evidence>
<gene>
    <name evidence="1" type="ORF">E1N52_39230</name>
</gene>
<evidence type="ECO:0000313" key="1">
    <source>
        <dbReference type="EMBL" id="TDG02551.1"/>
    </source>
</evidence>
<dbReference type="EMBL" id="SMOD01000059">
    <property type="protein sequence ID" value="TDG02551.1"/>
    <property type="molecule type" value="Genomic_DNA"/>
</dbReference>
<dbReference type="AlphaFoldDB" id="A0A4R5L2F5"/>
<dbReference type="OrthoDB" id="2988617at2"/>
<sequence>MKIKVGDFYYGAALAQIAAYPVLSQVHAVPGKEGYFQINGDKRLLIKYASAERGTWRFTVRPDDLADLSHPEYRLWFALVCGEETVCLLNDDELGEIVDSESTTGQWISVSSSTGCSMKVAGSAASLKRRIRHNAFPHNLFTDGAELNKYAWPPLSRLQFYTTWPYIVRTTEDPFFDLSDELGWNIGHGEQKTVYMGVRTYSLDWAEWDDANLKKIEQQIKYDLGFDAFDVAIERVSPELIEQGGECFAQRCSDEFLWKLTISVMG</sequence>
<dbReference type="RefSeq" id="WP_133190043.1">
    <property type="nucleotide sequence ID" value="NZ_SMOD01000059.1"/>
</dbReference>
<reference evidence="1 2" key="1">
    <citation type="submission" date="2019-03" db="EMBL/GenBank/DDBJ databases">
        <title>Paraburkholderia sp. isolated from native Mimosa gymnas in Guartela State Park, Brazil.</title>
        <authorList>
            <person name="Paulitsch F."/>
            <person name="Hungria M."/>
            <person name="Delamuta J.R.M."/>
            <person name="Ribeiro R.A."/>
            <person name="Dall'Agnol R."/>
            <person name="Silva J.S.B."/>
        </authorList>
    </citation>
    <scope>NUCLEOTIDE SEQUENCE [LARGE SCALE GENOMIC DNA]</scope>
    <source>
        <strain evidence="1 2">CNPSo 3008</strain>
    </source>
</reference>
<name>A0A4R5L2F5_9BURK</name>
<comment type="caution">
    <text evidence="1">The sequence shown here is derived from an EMBL/GenBank/DDBJ whole genome shotgun (WGS) entry which is preliminary data.</text>
</comment>
<protein>
    <submittedName>
        <fullName evidence="1">Uncharacterized protein</fullName>
    </submittedName>
</protein>
<proteinExistence type="predicted"/>